<feature type="region of interest" description="Disordered" evidence="1">
    <location>
        <begin position="96"/>
        <end position="115"/>
    </location>
</feature>
<proteinExistence type="predicted"/>
<dbReference type="AlphaFoldDB" id="A0A0B2V428"/>
<gene>
    <name evidence="2" type="ORF">Tcan_06887</name>
</gene>
<dbReference type="EMBL" id="JPKZ01002540">
    <property type="protein sequence ID" value="KHN76298.1"/>
    <property type="molecule type" value="Genomic_DNA"/>
</dbReference>
<name>A0A0B2V428_TOXCA</name>
<evidence type="ECO:0000313" key="2">
    <source>
        <dbReference type="EMBL" id="KHN76298.1"/>
    </source>
</evidence>
<keyword evidence="3" id="KW-1185">Reference proteome</keyword>
<feature type="compositionally biased region" description="Basic and acidic residues" evidence="1">
    <location>
        <begin position="20"/>
        <end position="34"/>
    </location>
</feature>
<feature type="region of interest" description="Disordered" evidence="1">
    <location>
        <begin position="1"/>
        <end position="42"/>
    </location>
</feature>
<comment type="caution">
    <text evidence="2">The sequence shown here is derived from an EMBL/GenBank/DDBJ whole genome shotgun (WGS) entry which is preliminary data.</text>
</comment>
<accession>A0A0B2V428</accession>
<reference evidence="2 3" key="1">
    <citation type="submission" date="2014-11" db="EMBL/GenBank/DDBJ databases">
        <title>Genetic blueprint of the zoonotic pathogen Toxocara canis.</title>
        <authorList>
            <person name="Zhu X.-Q."/>
            <person name="Korhonen P.K."/>
            <person name="Cai H."/>
            <person name="Young N.D."/>
            <person name="Nejsum P."/>
            <person name="von Samson-Himmelstjerna G."/>
            <person name="Boag P.R."/>
            <person name="Tan P."/>
            <person name="Li Q."/>
            <person name="Min J."/>
            <person name="Yang Y."/>
            <person name="Wang X."/>
            <person name="Fang X."/>
            <person name="Hall R.S."/>
            <person name="Hofmann A."/>
            <person name="Sternberg P.W."/>
            <person name="Jex A.R."/>
            <person name="Gasser R.B."/>
        </authorList>
    </citation>
    <scope>NUCLEOTIDE SEQUENCE [LARGE SCALE GENOMIC DNA]</scope>
    <source>
        <strain evidence="2">PN_DK_2014</strain>
    </source>
</reference>
<evidence type="ECO:0000256" key="1">
    <source>
        <dbReference type="SAM" id="MobiDB-lite"/>
    </source>
</evidence>
<evidence type="ECO:0000313" key="3">
    <source>
        <dbReference type="Proteomes" id="UP000031036"/>
    </source>
</evidence>
<dbReference type="Proteomes" id="UP000031036">
    <property type="component" value="Unassembled WGS sequence"/>
</dbReference>
<protein>
    <submittedName>
        <fullName evidence="2">Uncharacterized protein</fullName>
    </submittedName>
</protein>
<sequence>MLRCTVSTYEKKNDRRHVSRGRDPEELSRFRTDMDPPVNIKGRGSVAIRESDRINSLTVLSDKKLPAAICKFNRSESLTQSTSQRFIHRWQRAREENEDKKGWGHKGIKAERGRSTDADRVTRAFAF</sequence>
<organism evidence="2 3">
    <name type="scientific">Toxocara canis</name>
    <name type="common">Canine roundworm</name>
    <dbReference type="NCBI Taxonomy" id="6265"/>
    <lineage>
        <taxon>Eukaryota</taxon>
        <taxon>Metazoa</taxon>
        <taxon>Ecdysozoa</taxon>
        <taxon>Nematoda</taxon>
        <taxon>Chromadorea</taxon>
        <taxon>Rhabditida</taxon>
        <taxon>Spirurina</taxon>
        <taxon>Ascaridomorpha</taxon>
        <taxon>Ascaridoidea</taxon>
        <taxon>Toxocaridae</taxon>
        <taxon>Toxocara</taxon>
    </lineage>
</organism>